<keyword evidence="2" id="KW-1133">Transmembrane helix</keyword>
<organism evidence="3 4">
    <name type="scientific">Phytophthora sojae (strain P6497)</name>
    <name type="common">Soybean stem and root rot agent</name>
    <name type="synonym">Phytophthora megasperma f. sp. glycines</name>
    <dbReference type="NCBI Taxonomy" id="1094619"/>
    <lineage>
        <taxon>Eukaryota</taxon>
        <taxon>Sar</taxon>
        <taxon>Stramenopiles</taxon>
        <taxon>Oomycota</taxon>
        <taxon>Peronosporomycetes</taxon>
        <taxon>Peronosporales</taxon>
        <taxon>Peronosporaceae</taxon>
        <taxon>Phytophthora</taxon>
    </lineage>
</organism>
<gene>
    <name evidence="3" type="ORF">PHYSODRAFT_331022</name>
</gene>
<dbReference type="AlphaFoldDB" id="G4ZES2"/>
<feature type="transmembrane region" description="Helical" evidence="2">
    <location>
        <begin position="155"/>
        <end position="174"/>
    </location>
</feature>
<proteinExistence type="predicted"/>
<evidence type="ECO:0000313" key="3">
    <source>
        <dbReference type="EMBL" id="EGZ16986.1"/>
    </source>
</evidence>
<protein>
    <recommendedName>
        <fullName evidence="5">Transmembrane protein</fullName>
    </recommendedName>
</protein>
<reference evidence="3 4" key="1">
    <citation type="journal article" date="2006" name="Science">
        <title>Phytophthora genome sequences uncover evolutionary origins and mechanisms of pathogenesis.</title>
        <authorList>
            <person name="Tyler B.M."/>
            <person name="Tripathy S."/>
            <person name="Zhang X."/>
            <person name="Dehal P."/>
            <person name="Jiang R.H."/>
            <person name="Aerts A."/>
            <person name="Arredondo F.D."/>
            <person name="Baxter L."/>
            <person name="Bensasson D."/>
            <person name="Beynon J.L."/>
            <person name="Chapman J."/>
            <person name="Damasceno C.M."/>
            <person name="Dorrance A.E."/>
            <person name="Dou D."/>
            <person name="Dickerman A.W."/>
            <person name="Dubchak I.L."/>
            <person name="Garbelotto M."/>
            <person name="Gijzen M."/>
            <person name="Gordon S.G."/>
            <person name="Govers F."/>
            <person name="Grunwald N.J."/>
            <person name="Huang W."/>
            <person name="Ivors K.L."/>
            <person name="Jones R.W."/>
            <person name="Kamoun S."/>
            <person name="Krampis K."/>
            <person name="Lamour K.H."/>
            <person name="Lee M.K."/>
            <person name="McDonald W.H."/>
            <person name="Medina M."/>
            <person name="Meijer H.J."/>
            <person name="Nordberg E.K."/>
            <person name="Maclean D.J."/>
            <person name="Ospina-Giraldo M.D."/>
            <person name="Morris P.F."/>
            <person name="Phuntumart V."/>
            <person name="Putnam N.H."/>
            <person name="Rash S."/>
            <person name="Rose J.K."/>
            <person name="Sakihama Y."/>
            <person name="Salamov A.A."/>
            <person name="Savidor A."/>
            <person name="Scheuring C.F."/>
            <person name="Smith B.M."/>
            <person name="Sobral B.W."/>
            <person name="Terry A."/>
            <person name="Torto-Alalibo T.A."/>
            <person name="Win J."/>
            <person name="Xu Z."/>
            <person name="Zhang H."/>
            <person name="Grigoriev I.V."/>
            <person name="Rokhsar D.S."/>
            <person name="Boore J.L."/>
        </authorList>
    </citation>
    <scope>NUCLEOTIDE SEQUENCE [LARGE SCALE GENOMIC DNA]</scope>
    <source>
        <strain evidence="3 4">P6497</strain>
    </source>
</reference>
<dbReference type="EMBL" id="JH159154">
    <property type="protein sequence ID" value="EGZ16986.1"/>
    <property type="molecule type" value="Genomic_DNA"/>
</dbReference>
<evidence type="ECO:0000313" key="4">
    <source>
        <dbReference type="Proteomes" id="UP000002640"/>
    </source>
</evidence>
<feature type="region of interest" description="Disordered" evidence="1">
    <location>
        <begin position="178"/>
        <end position="204"/>
    </location>
</feature>
<sequence length="224" mass="24403">MYAAFGVSTPRPAKSPVPHHRASLPPSREHGGAAWEVKRAAYSSLKSLASIRISVVEEQEGISVLSPRFPNYAVARLASTVAAKAATKLAMLLILTLAAAMLAVLLSPMPAAAMLVMLLSLPRYRYARRDAVTGLTGMLPDVRTRRRRHARCSSVAYAATMLAAAMLAVQQSLLRKRRVGSGRDAQPPRKARRKAARTVNSEASDDEFEVEKIIEMKFVRGEPK</sequence>
<dbReference type="GeneID" id="20646207"/>
<name>G4ZES2_PHYSP</name>
<dbReference type="KEGG" id="psoj:PHYSODRAFT_331022"/>
<keyword evidence="2" id="KW-0472">Membrane</keyword>
<keyword evidence="4" id="KW-1185">Reference proteome</keyword>
<feature type="transmembrane region" description="Helical" evidence="2">
    <location>
        <begin position="89"/>
        <end position="119"/>
    </location>
</feature>
<evidence type="ECO:0000256" key="2">
    <source>
        <dbReference type="SAM" id="Phobius"/>
    </source>
</evidence>
<dbReference type="RefSeq" id="XP_009526044.1">
    <property type="nucleotide sequence ID" value="XM_009527749.1"/>
</dbReference>
<keyword evidence="2" id="KW-0812">Transmembrane</keyword>
<feature type="region of interest" description="Disordered" evidence="1">
    <location>
        <begin position="1"/>
        <end position="30"/>
    </location>
</feature>
<evidence type="ECO:0000256" key="1">
    <source>
        <dbReference type="SAM" id="MobiDB-lite"/>
    </source>
</evidence>
<dbReference type="Proteomes" id="UP000002640">
    <property type="component" value="Unassembled WGS sequence"/>
</dbReference>
<evidence type="ECO:0008006" key="5">
    <source>
        <dbReference type="Google" id="ProtNLM"/>
    </source>
</evidence>
<accession>G4ZES2</accession>
<dbReference type="InParanoid" id="G4ZES2"/>